<feature type="region of interest" description="Disordered" evidence="1">
    <location>
        <begin position="1"/>
        <end position="72"/>
    </location>
</feature>
<evidence type="ECO:0000313" key="4">
    <source>
        <dbReference type="Proteomes" id="UP000179807"/>
    </source>
</evidence>
<dbReference type="InterPro" id="IPR019496">
    <property type="entry name" value="NUFIP1_cons_dom"/>
</dbReference>
<dbReference type="EMBL" id="MLAK01000915">
    <property type="protein sequence ID" value="OHT01376.1"/>
    <property type="molecule type" value="Genomic_DNA"/>
</dbReference>
<dbReference type="VEuPathDB" id="TrichDB:TRFO_07629"/>
<feature type="compositionally biased region" description="Low complexity" evidence="1">
    <location>
        <begin position="193"/>
        <end position="204"/>
    </location>
</feature>
<organism evidence="3 4">
    <name type="scientific">Tritrichomonas foetus</name>
    <dbReference type="NCBI Taxonomy" id="1144522"/>
    <lineage>
        <taxon>Eukaryota</taxon>
        <taxon>Metamonada</taxon>
        <taxon>Parabasalia</taxon>
        <taxon>Tritrichomonadida</taxon>
        <taxon>Tritrichomonadidae</taxon>
        <taxon>Tritrichomonas</taxon>
    </lineage>
</organism>
<gene>
    <name evidence="3" type="ORF">TRFO_07629</name>
</gene>
<feature type="domain" description="FMR1-interacting protein 1 conserved" evidence="2">
    <location>
        <begin position="62"/>
        <end position="113"/>
    </location>
</feature>
<dbReference type="AlphaFoldDB" id="A0A1J4JSH5"/>
<evidence type="ECO:0000313" key="3">
    <source>
        <dbReference type="EMBL" id="OHT01376.1"/>
    </source>
</evidence>
<proteinExistence type="predicted"/>
<dbReference type="OrthoDB" id="273070at2759"/>
<evidence type="ECO:0000259" key="2">
    <source>
        <dbReference type="Pfam" id="PF10453"/>
    </source>
</evidence>
<feature type="compositionally biased region" description="Basic residues" evidence="1">
    <location>
        <begin position="39"/>
        <end position="53"/>
    </location>
</feature>
<accession>A0A1J4JSH5</accession>
<feature type="compositionally biased region" description="Basic residues" evidence="1">
    <location>
        <begin position="123"/>
        <end position="135"/>
    </location>
</feature>
<feature type="region of interest" description="Disordered" evidence="1">
    <location>
        <begin position="100"/>
        <end position="146"/>
    </location>
</feature>
<dbReference type="GeneID" id="94828498"/>
<dbReference type="RefSeq" id="XP_068354512.1">
    <property type="nucleotide sequence ID" value="XM_068493794.1"/>
</dbReference>
<feature type="region of interest" description="Disordered" evidence="1">
    <location>
        <begin position="190"/>
        <end position="222"/>
    </location>
</feature>
<protein>
    <recommendedName>
        <fullName evidence="2">FMR1-interacting protein 1 conserved domain-containing protein</fullName>
    </recommendedName>
</protein>
<comment type="caution">
    <text evidence="3">The sequence shown here is derived from an EMBL/GenBank/DDBJ whole genome shotgun (WGS) entry which is preliminary data.</text>
</comment>
<feature type="compositionally biased region" description="Acidic residues" evidence="1">
    <location>
        <begin position="210"/>
        <end position="222"/>
    </location>
</feature>
<evidence type="ECO:0000256" key="1">
    <source>
        <dbReference type="SAM" id="MobiDB-lite"/>
    </source>
</evidence>
<dbReference type="Proteomes" id="UP000179807">
    <property type="component" value="Unassembled WGS sequence"/>
</dbReference>
<dbReference type="Pfam" id="PF10453">
    <property type="entry name" value="NUFIP1"/>
    <property type="match status" value="1"/>
</dbReference>
<feature type="compositionally biased region" description="Low complexity" evidence="1">
    <location>
        <begin position="54"/>
        <end position="68"/>
    </location>
</feature>
<feature type="compositionally biased region" description="Basic and acidic residues" evidence="1">
    <location>
        <begin position="100"/>
        <end position="114"/>
    </location>
</feature>
<name>A0A1J4JSH5_9EUKA</name>
<reference evidence="3" key="1">
    <citation type="submission" date="2016-10" db="EMBL/GenBank/DDBJ databases">
        <authorList>
            <person name="Benchimol M."/>
            <person name="Almeida L.G."/>
            <person name="Vasconcelos A.T."/>
            <person name="Perreira-Neves A."/>
            <person name="Rosa I.A."/>
            <person name="Tasca T."/>
            <person name="Bogo M.R."/>
            <person name="de Souza W."/>
        </authorList>
    </citation>
    <scope>NUCLEOTIDE SEQUENCE [LARGE SCALE GENOMIC DNA]</scope>
    <source>
        <strain evidence="3">K</strain>
    </source>
</reference>
<keyword evidence="4" id="KW-1185">Reference proteome</keyword>
<sequence length="222" mass="25913">MSHLKSFDFYTPVLSTDIVKPPETIPNDSPVPNPQVSQQKKKKKNKNKNKAKKQNSGQNNNNNNTNINNKDKIKVLETQEDIDAWIAERKKRFPTRLRVAEKERENQEREERGALDLSEQANKAKRKESKMKLGKNGKNDKPLEMSTFQPTKVPSILDKITQDEERRKHSIVLQCFRYFVKHNFLQEDLIIPNNNDNGTNSETNNKSDDSEYYSEYEEDSEE</sequence>